<reference evidence="3" key="1">
    <citation type="submission" date="2016-05" db="EMBL/GenBank/DDBJ databases">
        <authorList>
            <person name="Lavstsen T."/>
            <person name="Jespersen J.S."/>
        </authorList>
    </citation>
    <scope>NUCLEOTIDE SEQUENCE</scope>
    <source>
        <tissue evidence="3">Brain</tissue>
    </source>
</reference>
<feature type="transmembrane region" description="Helical" evidence="2">
    <location>
        <begin position="50"/>
        <end position="71"/>
    </location>
</feature>
<keyword evidence="2" id="KW-1133">Transmembrane helix</keyword>
<protein>
    <submittedName>
        <fullName evidence="3">Uncharacterized protein</fullName>
    </submittedName>
</protein>
<keyword evidence="2" id="KW-0472">Membrane</keyword>
<proteinExistence type="predicted"/>
<feature type="non-terminal residue" evidence="3">
    <location>
        <position position="1"/>
    </location>
</feature>
<evidence type="ECO:0000313" key="3">
    <source>
        <dbReference type="EMBL" id="SBP42135.1"/>
    </source>
</evidence>
<dbReference type="EMBL" id="HADY01003650">
    <property type="protein sequence ID" value="SBP42135.1"/>
    <property type="molecule type" value="Transcribed_RNA"/>
</dbReference>
<name>A0A1A7ZJA0_NOTFU</name>
<evidence type="ECO:0000256" key="1">
    <source>
        <dbReference type="SAM" id="MobiDB-lite"/>
    </source>
</evidence>
<gene>
    <name evidence="3" type="primary">Nfu_g_1_015883</name>
</gene>
<feature type="region of interest" description="Disordered" evidence="1">
    <location>
        <begin position="100"/>
        <end position="120"/>
    </location>
</feature>
<reference evidence="3" key="2">
    <citation type="submission" date="2016-06" db="EMBL/GenBank/DDBJ databases">
        <title>The genome of a short-lived fish provides insights into sex chromosome evolution and the genetic control of aging.</title>
        <authorList>
            <person name="Reichwald K."/>
            <person name="Felder M."/>
            <person name="Petzold A."/>
            <person name="Koch P."/>
            <person name="Groth M."/>
            <person name="Platzer M."/>
        </authorList>
    </citation>
    <scope>NUCLEOTIDE SEQUENCE</scope>
    <source>
        <tissue evidence="3">Brain</tissue>
    </source>
</reference>
<feature type="non-terminal residue" evidence="3">
    <location>
        <position position="120"/>
    </location>
</feature>
<sequence length="120" mass="13703">PVQLQDYVVTALHSRDGLSYMCVSDQQRLCTLFSFARVSRYALHPAFNGFYWSTSLSFFFPPLFLCFPFAMETQHALCCFCVFFQHFSFCRLVAGCHRRATGSSQASARHSVRVAPPRSE</sequence>
<accession>A0A1A7ZJA0</accession>
<keyword evidence="2" id="KW-0812">Transmembrane</keyword>
<dbReference type="AlphaFoldDB" id="A0A1A7ZJA0"/>
<evidence type="ECO:0000256" key="2">
    <source>
        <dbReference type="SAM" id="Phobius"/>
    </source>
</evidence>
<organism evidence="3">
    <name type="scientific">Nothobranchius furzeri</name>
    <name type="common">Turquoise killifish</name>
    <dbReference type="NCBI Taxonomy" id="105023"/>
    <lineage>
        <taxon>Eukaryota</taxon>
        <taxon>Metazoa</taxon>
        <taxon>Chordata</taxon>
        <taxon>Craniata</taxon>
        <taxon>Vertebrata</taxon>
        <taxon>Euteleostomi</taxon>
        <taxon>Actinopterygii</taxon>
        <taxon>Neopterygii</taxon>
        <taxon>Teleostei</taxon>
        <taxon>Neoteleostei</taxon>
        <taxon>Acanthomorphata</taxon>
        <taxon>Ovalentaria</taxon>
        <taxon>Atherinomorphae</taxon>
        <taxon>Cyprinodontiformes</taxon>
        <taxon>Nothobranchiidae</taxon>
        <taxon>Nothobranchius</taxon>
    </lineage>
</organism>